<dbReference type="RefSeq" id="WP_073173308.1">
    <property type="nucleotide sequence ID" value="NZ_FQZE01000040.1"/>
</dbReference>
<evidence type="ECO:0000256" key="4">
    <source>
        <dbReference type="ARBA" id="ARBA00023284"/>
    </source>
</evidence>
<gene>
    <name evidence="7" type="ORF">SAMN05444280_14037</name>
</gene>
<evidence type="ECO:0000313" key="7">
    <source>
        <dbReference type="EMBL" id="SHJ92318.1"/>
    </source>
</evidence>
<dbReference type="OrthoDB" id="9794348at2"/>
<evidence type="ECO:0000256" key="2">
    <source>
        <dbReference type="ARBA" id="ARBA00022748"/>
    </source>
</evidence>
<comment type="subcellular location">
    <subcellularLocation>
        <location evidence="1">Cell envelope</location>
    </subcellularLocation>
</comment>
<dbReference type="InterPro" id="IPR013766">
    <property type="entry name" value="Thioredoxin_domain"/>
</dbReference>
<dbReference type="Proteomes" id="UP000184050">
    <property type="component" value="Unassembled WGS sequence"/>
</dbReference>
<keyword evidence="2" id="KW-0201">Cytochrome c-type biogenesis</keyword>
<dbReference type="PANTHER" id="PTHR42852">
    <property type="entry name" value="THIOL:DISULFIDE INTERCHANGE PROTEIN DSBE"/>
    <property type="match status" value="1"/>
</dbReference>
<dbReference type="InterPro" id="IPR050553">
    <property type="entry name" value="Thioredoxin_ResA/DsbE_sf"/>
</dbReference>
<dbReference type="InterPro" id="IPR000866">
    <property type="entry name" value="AhpC/TSA"/>
</dbReference>
<dbReference type="Gene3D" id="3.40.30.10">
    <property type="entry name" value="Glutaredoxin"/>
    <property type="match status" value="1"/>
</dbReference>
<evidence type="ECO:0000256" key="3">
    <source>
        <dbReference type="ARBA" id="ARBA00023157"/>
    </source>
</evidence>
<dbReference type="PROSITE" id="PS51352">
    <property type="entry name" value="THIOREDOXIN_2"/>
    <property type="match status" value="1"/>
</dbReference>
<dbReference type="PANTHER" id="PTHR42852:SF6">
    <property type="entry name" value="THIOL:DISULFIDE INTERCHANGE PROTEIN DSBE"/>
    <property type="match status" value="1"/>
</dbReference>
<dbReference type="InterPro" id="IPR036249">
    <property type="entry name" value="Thioredoxin-like_sf"/>
</dbReference>
<feature type="chain" id="PRO_5012025477" evidence="5">
    <location>
        <begin position="21"/>
        <end position="171"/>
    </location>
</feature>
<evidence type="ECO:0000256" key="5">
    <source>
        <dbReference type="SAM" id="SignalP"/>
    </source>
</evidence>
<evidence type="ECO:0000313" key="8">
    <source>
        <dbReference type="Proteomes" id="UP000184050"/>
    </source>
</evidence>
<dbReference type="EMBL" id="FQZE01000040">
    <property type="protein sequence ID" value="SHJ92318.1"/>
    <property type="molecule type" value="Genomic_DNA"/>
</dbReference>
<dbReference type="GO" id="GO:0016209">
    <property type="term" value="F:antioxidant activity"/>
    <property type="evidence" value="ECO:0007669"/>
    <property type="project" value="InterPro"/>
</dbReference>
<dbReference type="GO" id="GO:0017004">
    <property type="term" value="P:cytochrome complex assembly"/>
    <property type="evidence" value="ECO:0007669"/>
    <property type="project" value="UniProtKB-KW"/>
</dbReference>
<dbReference type="SUPFAM" id="SSF52833">
    <property type="entry name" value="Thioredoxin-like"/>
    <property type="match status" value="1"/>
</dbReference>
<sequence length="171" mass="19084">MKKILAIIAFLILGTGISFAQQKLGVNIGNKAPELIGKNTNGETVKLSDTQGKLVLIDFWAAWCGPCRRENPTLVKAYNTYKDKEFNGGDGFTIFSVSLDRTKSAWEAAIEKDNLKWPYHISDLKYWNSKHAAIYGVRSIPSNFLIDENGIIVARQLRGPALEAKLKDLQK</sequence>
<dbReference type="InterPro" id="IPR017937">
    <property type="entry name" value="Thioredoxin_CS"/>
</dbReference>
<evidence type="ECO:0000256" key="1">
    <source>
        <dbReference type="ARBA" id="ARBA00004196"/>
    </source>
</evidence>
<dbReference type="GO" id="GO:0016491">
    <property type="term" value="F:oxidoreductase activity"/>
    <property type="evidence" value="ECO:0007669"/>
    <property type="project" value="InterPro"/>
</dbReference>
<dbReference type="AlphaFoldDB" id="A0A1M6N9C6"/>
<keyword evidence="8" id="KW-1185">Reference proteome</keyword>
<reference evidence="7 8" key="1">
    <citation type="submission" date="2016-11" db="EMBL/GenBank/DDBJ databases">
        <authorList>
            <person name="Jaros S."/>
            <person name="Januszkiewicz K."/>
            <person name="Wedrychowicz H."/>
        </authorList>
    </citation>
    <scope>NUCLEOTIDE SEQUENCE [LARGE SCALE GENOMIC DNA]</scope>
    <source>
        <strain evidence="7 8">DSM 27063</strain>
    </source>
</reference>
<feature type="signal peptide" evidence="5">
    <location>
        <begin position="1"/>
        <end position="20"/>
    </location>
</feature>
<keyword evidence="4" id="KW-0676">Redox-active center</keyword>
<organism evidence="7 8">
    <name type="scientific">Tangfeifania diversioriginum</name>
    <dbReference type="NCBI Taxonomy" id="1168035"/>
    <lineage>
        <taxon>Bacteria</taxon>
        <taxon>Pseudomonadati</taxon>
        <taxon>Bacteroidota</taxon>
        <taxon>Bacteroidia</taxon>
        <taxon>Marinilabiliales</taxon>
        <taxon>Prolixibacteraceae</taxon>
        <taxon>Tangfeifania</taxon>
    </lineage>
</organism>
<keyword evidence="5" id="KW-0732">Signal</keyword>
<accession>A0A1M6N9C6</accession>
<dbReference type="STRING" id="1168035.SAMN05444280_14037"/>
<keyword evidence="3" id="KW-1015">Disulfide bond</keyword>
<evidence type="ECO:0000259" key="6">
    <source>
        <dbReference type="PROSITE" id="PS51352"/>
    </source>
</evidence>
<dbReference type="Pfam" id="PF00578">
    <property type="entry name" value="AhpC-TSA"/>
    <property type="match status" value="1"/>
</dbReference>
<proteinExistence type="predicted"/>
<feature type="domain" description="Thioredoxin" evidence="6">
    <location>
        <begin position="26"/>
        <end position="171"/>
    </location>
</feature>
<dbReference type="GO" id="GO:0030313">
    <property type="term" value="C:cell envelope"/>
    <property type="evidence" value="ECO:0007669"/>
    <property type="project" value="UniProtKB-SubCell"/>
</dbReference>
<name>A0A1M6N9C6_9BACT</name>
<dbReference type="PROSITE" id="PS00194">
    <property type="entry name" value="THIOREDOXIN_1"/>
    <property type="match status" value="1"/>
</dbReference>
<protein>
    <submittedName>
        <fullName evidence="7">Peroxiredoxin</fullName>
    </submittedName>
</protein>
<dbReference type="CDD" id="cd02966">
    <property type="entry name" value="TlpA_like_family"/>
    <property type="match status" value="1"/>
</dbReference>